<protein>
    <submittedName>
        <fullName evidence="1">Uncharacterized protein</fullName>
    </submittedName>
</protein>
<evidence type="ECO:0000313" key="1">
    <source>
        <dbReference type="EMBL" id="KAK1444247.1"/>
    </source>
</evidence>
<reference evidence="1" key="1">
    <citation type="submission" date="2023-08" db="EMBL/GenBank/DDBJ databases">
        <title>Draft sequence of the Babesia gibsoni genome.</title>
        <authorList>
            <person name="Yamagishi J.Y."/>
            <person name="Xuan X.X."/>
        </authorList>
    </citation>
    <scope>NUCLEOTIDE SEQUENCE</scope>
    <source>
        <strain evidence="1">Azabu</strain>
    </source>
</reference>
<gene>
    <name evidence="1" type="ORF">BgAZ_101530</name>
</gene>
<dbReference type="EMBL" id="JAVEPI010000001">
    <property type="protein sequence ID" value="KAK1444247.1"/>
    <property type="molecule type" value="Genomic_DNA"/>
</dbReference>
<accession>A0AAD8PFF1</accession>
<proteinExistence type="predicted"/>
<dbReference type="Proteomes" id="UP001230268">
    <property type="component" value="Unassembled WGS sequence"/>
</dbReference>
<name>A0AAD8PFF1_BABGI</name>
<organism evidence="1 2">
    <name type="scientific">Babesia gibsoni</name>
    <dbReference type="NCBI Taxonomy" id="33632"/>
    <lineage>
        <taxon>Eukaryota</taxon>
        <taxon>Sar</taxon>
        <taxon>Alveolata</taxon>
        <taxon>Apicomplexa</taxon>
        <taxon>Aconoidasida</taxon>
        <taxon>Piroplasmida</taxon>
        <taxon>Babesiidae</taxon>
        <taxon>Babesia</taxon>
    </lineage>
</organism>
<dbReference type="AlphaFoldDB" id="A0AAD8PFF1"/>
<evidence type="ECO:0000313" key="2">
    <source>
        <dbReference type="Proteomes" id="UP001230268"/>
    </source>
</evidence>
<sequence>MNGCLPLNPVGTADYGMVNRPDSYNDYVIYVNPLQYNRICRRRLQRDRQSLRRGKSRNIYVQIAVRDDIVAPKYSSSRVGYHANACGYNGSMQQGFIYYGSSPYNNVTDYPYIAVSTTNAPEPYCEVYSDATTFVAGSSEAGSYPCSVISGSTVLSKGSEANGHSDTPKSIASVPDETVSGYGEWHWTIQNGDSHV</sequence>
<keyword evidence="2" id="KW-1185">Reference proteome</keyword>
<comment type="caution">
    <text evidence="1">The sequence shown here is derived from an EMBL/GenBank/DDBJ whole genome shotgun (WGS) entry which is preliminary data.</text>
</comment>